<dbReference type="GO" id="GO:0009307">
    <property type="term" value="P:DNA restriction-modification system"/>
    <property type="evidence" value="ECO:0007669"/>
    <property type="project" value="UniProtKB-KW"/>
</dbReference>
<dbReference type="Gene3D" id="1.20.58.910">
    <property type="match status" value="1"/>
</dbReference>
<keyword evidence="7 13" id="KW-0255">Endonuclease</keyword>
<gene>
    <name evidence="13" type="ORF">DID87_03790</name>
</gene>
<dbReference type="GO" id="GO:0005524">
    <property type="term" value="F:ATP binding"/>
    <property type="evidence" value="ECO:0007669"/>
    <property type="project" value="UniProtKB-KW"/>
</dbReference>
<dbReference type="Pfam" id="PF18766">
    <property type="entry name" value="SWI2_SNF2"/>
    <property type="match status" value="1"/>
</dbReference>
<dbReference type="InterPro" id="IPR027417">
    <property type="entry name" value="P-loop_NTPase"/>
</dbReference>
<dbReference type="InterPro" id="IPR004473">
    <property type="entry name" value="Restrct_endonuc_typeI_HsdR"/>
</dbReference>
<proteinExistence type="inferred from homology"/>
<dbReference type="EC" id="3.1.21.3" evidence="11"/>
<evidence type="ECO:0000256" key="10">
    <source>
        <dbReference type="ARBA" id="ARBA00023125"/>
    </source>
</evidence>
<name>A0A5C4TIP5_FRUSA</name>
<dbReference type="AlphaFoldDB" id="A0A5C4TIP5"/>
<dbReference type="SMART" id="SM00487">
    <property type="entry name" value="DEXDc"/>
    <property type="match status" value="1"/>
</dbReference>
<dbReference type="Pfam" id="PF04313">
    <property type="entry name" value="HSDR_N"/>
    <property type="match status" value="1"/>
</dbReference>
<evidence type="ECO:0000256" key="8">
    <source>
        <dbReference type="ARBA" id="ARBA00022801"/>
    </source>
</evidence>
<protein>
    <recommendedName>
        <fullName evidence="11">Type I restriction enzyme endonuclease subunit</fullName>
        <shortName evidence="11">R protein</shortName>
        <ecNumber evidence="11">3.1.21.3</ecNumber>
    </recommendedName>
    <alternativeName>
        <fullName evidence="11">Type-1 restriction enzyme R protein</fullName>
    </alternativeName>
</protein>
<dbReference type="EMBL" id="QFCR01000009">
    <property type="protein sequence ID" value="TNK90439.1"/>
    <property type="molecule type" value="Genomic_DNA"/>
</dbReference>
<keyword evidence="5 11" id="KW-0547">Nucleotide-binding</keyword>
<dbReference type="PANTHER" id="PTHR30195">
    <property type="entry name" value="TYPE I SITE-SPECIFIC DEOXYRIBONUCLEASE PROTEIN SUBUNIT M AND R"/>
    <property type="match status" value="1"/>
</dbReference>
<dbReference type="Gene3D" id="3.90.1570.50">
    <property type="match status" value="1"/>
</dbReference>
<dbReference type="Pfam" id="PF12008">
    <property type="entry name" value="EcoR124_C"/>
    <property type="match status" value="1"/>
</dbReference>
<dbReference type="PANTHER" id="PTHR30195:SF16">
    <property type="entry name" value="TYPE I RESTRICTION ENZYME ENDONUCLEASE SUBUNIT"/>
    <property type="match status" value="1"/>
</dbReference>
<evidence type="ECO:0000256" key="3">
    <source>
        <dbReference type="ARBA" id="ARBA00011296"/>
    </source>
</evidence>
<keyword evidence="6 11" id="KW-0680">Restriction system</keyword>
<evidence type="ECO:0000256" key="11">
    <source>
        <dbReference type="RuleBase" id="RU364115"/>
    </source>
</evidence>
<dbReference type="InterPro" id="IPR007409">
    <property type="entry name" value="Restrct_endonuc_type1_HsdR_N"/>
</dbReference>
<comment type="caution">
    <text evidence="13">The sequence shown here is derived from an EMBL/GenBank/DDBJ whole genome shotgun (WGS) entry which is preliminary data.</text>
</comment>
<organism evidence="13 14">
    <name type="scientific">Fructilactobacillus sanfranciscensis</name>
    <name type="common">Lactobacillus sanfranciscensis</name>
    <dbReference type="NCBI Taxonomy" id="1625"/>
    <lineage>
        <taxon>Bacteria</taxon>
        <taxon>Bacillati</taxon>
        <taxon>Bacillota</taxon>
        <taxon>Bacilli</taxon>
        <taxon>Lactobacillales</taxon>
        <taxon>Lactobacillaceae</taxon>
        <taxon>Fructilactobacillus</taxon>
    </lineage>
</organism>
<evidence type="ECO:0000256" key="6">
    <source>
        <dbReference type="ARBA" id="ARBA00022747"/>
    </source>
</evidence>
<comment type="subunit">
    <text evidence="3 11">The type I restriction/modification system is composed of three polypeptides R, M and S.</text>
</comment>
<comment type="function">
    <text evidence="11">Subunit R is required for both nuclease and ATPase activities, but not for modification.</text>
</comment>
<feature type="domain" description="Helicase ATP-binding" evidence="12">
    <location>
        <begin position="274"/>
        <end position="449"/>
    </location>
</feature>
<evidence type="ECO:0000256" key="1">
    <source>
        <dbReference type="ARBA" id="ARBA00000851"/>
    </source>
</evidence>
<dbReference type="Pfam" id="PF22679">
    <property type="entry name" value="T1R_D3-like"/>
    <property type="match status" value="1"/>
</dbReference>
<dbReference type="InterPro" id="IPR022625">
    <property type="entry name" value="TypeI_RM_Rsu_C"/>
</dbReference>
<sequence length="994" mass="115355">MVSKYTSSELDFEADLVDKLTHNGWTHVKKLDDATPQQLEDHFREILNQNNREQLHGVELTDNEFSEVMRKISAMTPTEMNDFLTNGYVAELTVARDNPEEGKINLKVFWRDDIAGGRMRYEVVRQAIRPGKEDDLSSPNRRFDVTLLFNGLPLIQIEEKRLDVNLKQASNQIKKYKAENKYDGLFSSVQLFVVIKQNAVRYFANEKSADMFNDKFFFQWLDKKNTPVRNWEQFTEEFLKIPMAHNIISNYMVVDGDVLKVLRPYQIHAVKAVREAAAKHEDGYVWHATGSGKTLTAYKTATLIQRDPHNQVVFMSDRKELDNQSGKNFTVFANNSDDTIFETNNTRDLIRKLKESKNGVITTTINKMKIAIDRNNKAHDEGKKGPLDNVINNKRFIFIVDEAHRSQFGDMQRVIRQAFPNQNWYGFTGTPIFDFNKTAQNQTTESQFGPELHRYNIGNALNDHAILDFNAEYVSLVQAQNENDDFESENRLPDSVYEGDSEEAQTYRDKVVNWIYRNWKRKSKDGKFNALLATSNIDQALAFYKLFKEKNKDSNRPLKVAITYSINENGDENEKQRAGLVEAMKDYSLQYSNSESTFNLDNIGIYIDDVAKRTARTEGQYQHLSPDQEIDLTIVVNRLLTGFDAPRLNALYMDKLMQYQGLIQAYARTNRIYSKDKSEGNIVVFRRPKLMEERTKDAFEKYAGEGSFSRVFRPDFAQMQQEFKKTVDELKRYVPTPEVADALEGESMDDQIEYLSRFREMAKQLKYISSYSEFNWEKQAADYDISDDEYDHYQGAFQNIKEAVTNQEDNEDEEEDPIQLRFDFDDVYITNMKIDKEYILSLATKALKRQDDSVAQKEYQEAMAKYEKAGKTVEAQNIQKFIESEKGSGQKFDKDYDAAARYALHQNQQKQVAIKNFAQEWGLDEDLLNRLVTSYEANGEFTHEKELKMTANQAQAEANGHEFKNLLNYKGVIQKEWREFISQDLKLFGGNNNG</sequence>
<evidence type="ECO:0000259" key="12">
    <source>
        <dbReference type="PROSITE" id="PS51192"/>
    </source>
</evidence>
<evidence type="ECO:0000256" key="9">
    <source>
        <dbReference type="ARBA" id="ARBA00022840"/>
    </source>
</evidence>
<evidence type="ECO:0000256" key="4">
    <source>
        <dbReference type="ARBA" id="ARBA00022722"/>
    </source>
</evidence>
<dbReference type="CDD" id="cd22332">
    <property type="entry name" value="HsdR_N"/>
    <property type="match status" value="1"/>
</dbReference>
<dbReference type="Gene3D" id="3.40.50.300">
    <property type="entry name" value="P-loop containing nucleotide triphosphate hydrolases"/>
    <property type="match status" value="2"/>
</dbReference>
<keyword evidence="10 11" id="KW-0238">DNA-binding</keyword>
<dbReference type="RefSeq" id="WP_139571109.1">
    <property type="nucleotide sequence ID" value="NZ_QFCR01000009.1"/>
</dbReference>
<dbReference type="Proteomes" id="UP000313312">
    <property type="component" value="Unassembled WGS sequence"/>
</dbReference>
<evidence type="ECO:0000256" key="2">
    <source>
        <dbReference type="ARBA" id="ARBA00008598"/>
    </source>
</evidence>
<keyword evidence="9 11" id="KW-0067">ATP-binding</keyword>
<dbReference type="GO" id="GO:0009035">
    <property type="term" value="F:type I site-specific deoxyribonuclease activity"/>
    <property type="evidence" value="ECO:0007669"/>
    <property type="project" value="UniProtKB-EC"/>
</dbReference>
<dbReference type="InterPro" id="IPR051268">
    <property type="entry name" value="Type-I_R_enzyme_R_subunit"/>
</dbReference>
<evidence type="ECO:0000313" key="13">
    <source>
        <dbReference type="EMBL" id="TNK90439.1"/>
    </source>
</evidence>
<keyword evidence="8 11" id="KW-0378">Hydrolase</keyword>
<evidence type="ECO:0000313" key="14">
    <source>
        <dbReference type="Proteomes" id="UP000313312"/>
    </source>
</evidence>
<dbReference type="InterPro" id="IPR055180">
    <property type="entry name" value="HsdR_RecA-like_helicase_dom_2"/>
</dbReference>
<evidence type="ECO:0000256" key="5">
    <source>
        <dbReference type="ARBA" id="ARBA00022741"/>
    </source>
</evidence>
<dbReference type="SUPFAM" id="SSF52540">
    <property type="entry name" value="P-loop containing nucleoside triphosphate hydrolases"/>
    <property type="match status" value="1"/>
</dbReference>
<dbReference type="InterPro" id="IPR040980">
    <property type="entry name" value="SWI2_SNF2"/>
</dbReference>
<comment type="similarity">
    <text evidence="2 11">Belongs to the HsdR family.</text>
</comment>
<comment type="catalytic activity">
    <reaction evidence="1 11">
        <text>Endonucleolytic cleavage of DNA to give random double-stranded fragments with terminal 5'-phosphates, ATP is simultaneously hydrolyzed.</text>
        <dbReference type="EC" id="3.1.21.3"/>
    </reaction>
</comment>
<dbReference type="InterPro" id="IPR014001">
    <property type="entry name" value="Helicase_ATP-bd"/>
</dbReference>
<keyword evidence="4" id="KW-0540">Nuclease</keyword>
<dbReference type="GO" id="GO:0003677">
    <property type="term" value="F:DNA binding"/>
    <property type="evidence" value="ECO:0007669"/>
    <property type="project" value="UniProtKB-KW"/>
</dbReference>
<dbReference type="CDD" id="cd18800">
    <property type="entry name" value="SF2_C_EcoR124I-like"/>
    <property type="match status" value="1"/>
</dbReference>
<dbReference type="PROSITE" id="PS51192">
    <property type="entry name" value="HELICASE_ATP_BIND_1"/>
    <property type="match status" value="1"/>
</dbReference>
<accession>A0A5C4TIP5</accession>
<dbReference type="NCBIfam" id="TIGR00348">
    <property type="entry name" value="hsdR"/>
    <property type="match status" value="1"/>
</dbReference>
<reference evidence="13 14" key="1">
    <citation type="submission" date="2018-05" db="EMBL/GenBank/DDBJ databases">
        <title>Lactobacillus sanfranciscensis Ah4 draft denome sequence.</title>
        <authorList>
            <person name="Zhang G."/>
        </authorList>
    </citation>
    <scope>NUCLEOTIDE SEQUENCE [LARGE SCALE GENOMIC DNA]</scope>
    <source>
        <strain evidence="13 14">Ah4</strain>
    </source>
</reference>
<evidence type="ECO:0000256" key="7">
    <source>
        <dbReference type="ARBA" id="ARBA00022759"/>
    </source>
</evidence>